<accession>A0A1D1ZBN1</accession>
<feature type="compositionally biased region" description="Basic and acidic residues" evidence="1">
    <location>
        <begin position="41"/>
        <end position="55"/>
    </location>
</feature>
<feature type="compositionally biased region" description="Polar residues" evidence="1">
    <location>
        <begin position="27"/>
        <end position="38"/>
    </location>
</feature>
<feature type="compositionally biased region" description="Acidic residues" evidence="1">
    <location>
        <begin position="106"/>
        <end position="119"/>
    </location>
</feature>
<feature type="region of interest" description="Disordered" evidence="1">
    <location>
        <begin position="209"/>
        <end position="232"/>
    </location>
</feature>
<dbReference type="EMBL" id="GDJX01003618">
    <property type="protein sequence ID" value="JAT64318.1"/>
    <property type="molecule type" value="Transcribed_RNA"/>
</dbReference>
<evidence type="ECO:0000256" key="1">
    <source>
        <dbReference type="SAM" id="MobiDB-lite"/>
    </source>
</evidence>
<feature type="region of interest" description="Disordered" evidence="1">
    <location>
        <begin position="1"/>
        <end position="135"/>
    </location>
</feature>
<protein>
    <submittedName>
        <fullName evidence="2">GRAM domain-containing protein 1A</fullName>
    </submittedName>
</protein>
<evidence type="ECO:0000313" key="2">
    <source>
        <dbReference type="EMBL" id="JAT64318.1"/>
    </source>
</evidence>
<dbReference type="AlphaFoldDB" id="A0A1D1ZBN1"/>
<dbReference type="PANTHER" id="PTHR31865:SF2">
    <property type="entry name" value="OSJNBA0004B13.24 PROTEIN"/>
    <property type="match status" value="1"/>
</dbReference>
<name>A0A1D1ZBN1_9ARAE</name>
<feature type="non-terminal residue" evidence="2">
    <location>
        <position position="1"/>
    </location>
</feature>
<gene>
    <name evidence="2" type="primary">GRAMD1A_0</name>
    <name evidence="2" type="ORF">g.74247</name>
</gene>
<dbReference type="PANTHER" id="PTHR31865">
    <property type="entry name" value="OSJNBA0071G03.3 PROTEIN"/>
    <property type="match status" value="1"/>
</dbReference>
<sequence length="257" mass="27608">DTPSPTTRPAAPLSTHPPPNAAMASDESMTPHSSSIFSSMHDIDVDLHDYPDNHDPLTPNYIYDDKEEEEAAGDGNMSIWLSSLSLDTSDGDDDDAANTQPSHQQEEEEEEKEVSDCDDGGSSCRGRRPGRRERRLDRAWETRRCHWAAGGDGPDSHSGGSSPCVVVRPRGPGAGAGAGACMCMDMEEVKACRDLGLELPSDWSVEIPPVAFSPGDGDSPVGSWRVSGSGEDQRDMKARLRVWAQAVALSSLSRLSS</sequence>
<organism evidence="2">
    <name type="scientific">Anthurium amnicola</name>
    <dbReference type="NCBI Taxonomy" id="1678845"/>
    <lineage>
        <taxon>Eukaryota</taxon>
        <taxon>Viridiplantae</taxon>
        <taxon>Streptophyta</taxon>
        <taxon>Embryophyta</taxon>
        <taxon>Tracheophyta</taxon>
        <taxon>Spermatophyta</taxon>
        <taxon>Magnoliopsida</taxon>
        <taxon>Liliopsida</taxon>
        <taxon>Araceae</taxon>
        <taxon>Pothoideae</taxon>
        <taxon>Potheae</taxon>
        <taxon>Anthurium</taxon>
    </lineage>
</organism>
<reference evidence="2" key="1">
    <citation type="submission" date="2015-07" db="EMBL/GenBank/DDBJ databases">
        <title>Transcriptome Assembly of Anthurium amnicola.</title>
        <authorList>
            <person name="Suzuki J."/>
        </authorList>
    </citation>
    <scope>NUCLEOTIDE SEQUENCE</scope>
</reference>
<proteinExistence type="predicted"/>